<protein>
    <recommendedName>
        <fullName evidence="4">DUF3352 domain-containing protein</fullName>
    </recommendedName>
</protein>
<keyword evidence="3" id="KW-1185">Reference proteome</keyword>
<evidence type="ECO:0000313" key="3">
    <source>
        <dbReference type="Proteomes" id="UP000319852"/>
    </source>
</evidence>
<evidence type="ECO:0000313" key="2">
    <source>
        <dbReference type="EMBL" id="QDS99512.1"/>
    </source>
</evidence>
<organism evidence="2 3">
    <name type="scientific">Adhaeretor mobilis</name>
    <dbReference type="NCBI Taxonomy" id="1930276"/>
    <lineage>
        <taxon>Bacteria</taxon>
        <taxon>Pseudomonadati</taxon>
        <taxon>Planctomycetota</taxon>
        <taxon>Planctomycetia</taxon>
        <taxon>Pirellulales</taxon>
        <taxon>Lacipirellulaceae</taxon>
        <taxon>Adhaeretor</taxon>
    </lineage>
</organism>
<name>A0A517MXA6_9BACT</name>
<gene>
    <name evidence="2" type="ORF">HG15A2_28360</name>
</gene>
<dbReference type="EMBL" id="CP036263">
    <property type="protein sequence ID" value="QDS99512.1"/>
    <property type="molecule type" value="Genomic_DNA"/>
</dbReference>
<dbReference type="OrthoDB" id="237592at2"/>
<dbReference type="KEGG" id="amob:HG15A2_28360"/>
<evidence type="ECO:0008006" key="4">
    <source>
        <dbReference type="Google" id="ProtNLM"/>
    </source>
</evidence>
<feature type="chain" id="PRO_5021900944" description="DUF3352 domain-containing protein" evidence="1">
    <location>
        <begin position="26"/>
        <end position="586"/>
    </location>
</feature>
<keyword evidence="1" id="KW-0732">Signal</keyword>
<dbReference type="RefSeq" id="WP_145060723.1">
    <property type="nucleotide sequence ID" value="NZ_CP036263.1"/>
</dbReference>
<evidence type="ECO:0000256" key="1">
    <source>
        <dbReference type="SAM" id="SignalP"/>
    </source>
</evidence>
<dbReference type="AlphaFoldDB" id="A0A517MXA6"/>
<proteinExistence type="predicted"/>
<reference evidence="2 3" key="1">
    <citation type="submission" date="2019-02" db="EMBL/GenBank/DDBJ databases">
        <title>Deep-cultivation of Planctomycetes and their phenomic and genomic characterization uncovers novel biology.</title>
        <authorList>
            <person name="Wiegand S."/>
            <person name="Jogler M."/>
            <person name="Boedeker C."/>
            <person name="Pinto D."/>
            <person name="Vollmers J."/>
            <person name="Rivas-Marin E."/>
            <person name="Kohn T."/>
            <person name="Peeters S.H."/>
            <person name="Heuer A."/>
            <person name="Rast P."/>
            <person name="Oberbeckmann S."/>
            <person name="Bunk B."/>
            <person name="Jeske O."/>
            <person name="Meyerdierks A."/>
            <person name="Storesund J.E."/>
            <person name="Kallscheuer N."/>
            <person name="Luecker S."/>
            <person name="Lage O.M."/>
            <person name="Pohl T."/>
            <person name="Merkel B.J."/>
            <person name="Hornburger P."/>
            <person name="Mueller R.-W."/>
            <person name="Bruemmer F."/>
            <person name="Labrenz M."/>
            <person name="Spormann A.M."/>
            <person name="Op den Camp H."/>
            <person name="Overmann J."/>
            <person name="Amann R."/>
            <person name="Jetten M.S.M."/>
            <person name="Mascher T."/>
            <person name="Medema M.H."/>
            <person name="Devos D.P."/>
            <person name="Kaster A.-K."/>
            <person name="Ovreas L."/>
            <person name="Rohde M."/>
            <person name="Galperin M.Y."/>
            <person name="Jogler C."/>
        </authorList>
    </citation>
    <scope>NUCLEOTIDE SEQUENCE [LARGE SCALE GENOMIC DNA]</scope>
    <source>
        <strain evidence="2 3">HG15A2</strain>
    </source>
</reference>
<accession>A0A517MXA6</accession>
<feature type="signal peptide" evidence="1">
    <location>
        <begin position="1"/>
        <end position="25"/>
    </location>
</feature>
<dbReference type="Proteomes" id="UP000319852">
    <property type="component" value="Chromosome"/>
</dbReference>
<sequence precursor="true">MIARKTQAALLVSVLVQLACASARAENVIEHLPPNALGLLVAQDLEQVDAKVQQFCQMFSIEGVPSPLIFLNFATGLKEGLDGNGDVMLALLPSEDLTSDPIPLLLLPVTDYAKFVAPIEGDASGEICRITIAGEEVLVARLGKFALLMNLEHRENMQQVLADEPGPVAALKPLASWIDGTDLLAIIMPEGVKQLTALGRQAMAAEIEQLQAGADNDELDEFTKPAAQIMDMYDGILKACGSEVELAGLGVSFDKEKGMRVTQRVLLSEQSELARLPAVAAPERSPLADYQDQSIVAGGGGPLPAEWASQASAFVYQFMKENPGIYGLEGLDEQQWKKAQESWQGTIDGLRSVSWVVLPGTDDEPVYSNFYSVMKVENSQEYLETYKQAVESWNEVMAQSTSDMQFHYDLEETTVGDAQGLLLSMDLLKMMGPQEHAMVQQMMKAMFGGDGKMRVYLLKIDEDRILAGVASEVAMAKVLKFIEGKESRLTQNSHIQTTLGQLDQEAQWMGVVRPQGVMQWFERMMNIAMQQFGGGMGMPQFAEYPDAPPAGFSLKLEEALISGDVVWPTEGLNELAKFIKAMEDAN</sequence>